<dbReference type="InterPro" id="IPR015590">
    <property type="entry name" value="Aldehyde_DH_dom"/>
</dbReference>
<protein>
    <recommendedName>
        <fullName evidence="3">Aldehyde dehydrogenase</fullName>
    </recommendedName>
</protein>
<feature type="active site" evidence="4 5">
    <location>
        <position position="186"/>
    </location>
</feature>
<dbReference type="InterPro" id="IPR016163">
    <property type="entry name" value="Ald_DH_C"/>
</dbReference>
<evidence type="ECO:0000256" key="5">
    <source>
        <dbReference type="PROSITE-ProRule" id="PRU10007"/>
    </source>
</evidence>
<evidence type="ECO:0000256" key="3">
    <source>
        <dbReference type="PIRNR" id="PIRNR036492"/>
    </source>
</evidence>
<dbReference type="PANTHER" id="PTHR43570:SF16">
    <property type="entry name" value="ALDEHYDE DEHYDROGENASE TYPE III, ISOFORM Q"/>
    <property type="match status" value="1"/>
</dbReference>
<dbReference type="PANTHER" id="PTHR43570">
    <property type="entry name" value="ALDEHYDE DEHYDROGENASE"/>
    <property type="match status" value="1"/>
</dbReference>
<comment type="similarity">
    <text evidence="1 3 6">Belongs to the aldehyde dehydrogenase family.</text>
</comment>
<dbReference type="RefSeq" id="WP_078693427.1">
    <property type="nucleotide sequence ID" value="NZ_FUWX01000006.1"/>
</dbReference>
<dbReference type="OrthoDB" id="9762913at2"/>
<dbReference type="PIRSF" id="PIRSF036492">
    <property type="entry name" value="ALDH"/>
    <property type="match status" value="1"/>
</dbReference>
<name>A0A1T4LM53_9FUSO</name>
<dbReference type="InterPro" id="IPR012394">
    <property type="entry name" value="Aldehyde_DH_NAD(P)"/>
</dbReference>
<dbReference type="GO" id="GO:0004029">
    <property type="term" value="F:aldehyde dehydrogenase (NAD+) activity"/>
    <property type="evidence" value="ECO:0007669"/>
    <property type="project" value="TreeGrafter"/>
</dbReference>
<evidence type="ECO:0000259" key="7">
    <source>
        <dbReference type="Pfam" id="PF00171"/>
    </source>
</evidence>
<dbReference type="Gene3D" id="3.40.605.10">
    <property type="entry name" value="Aldehyde Dehydrogenase, Chain A, domain 1"/>
    <property type="match status" value="1"/>
</dbReference>
<dbReference type="PROSITE" id="PS00687">
    <property type="entry name" value="ALDEHYDE_DEHYDR_GLU"/>
    <property type="match status" value="1"/>
</dbReference>
<dbReference type="InterPro" id="IPR016161">
    <property type="entry name" value="Ald_DH/histidinol_DH"/>
</dbReference>
<sequence>MKELEDLKLLKKIIEKNKKEIFESIYLDLKKSKEDILFSEYLPVINEINYFLKNLKKWKKRKKIYNEFFLLGGKSYIEYIPYGKVLIISPWNYPFQLALLPLVGAMGSGNKIILKPSEYSINTSKILKKIIEELHNENYKIVLGGSETIEEILKEKINYIFFTGSTEVGKIIYKKASEKLIPITLELGGKSPVIIEDKESIEKGVEKILWGKFLNLGQTCVAPDYILLPKGNLDIFLENVKKYLKNSLKEGKIINEKNKKRLKELLIGENIIYQENNNKTDFPFTIILNPSENSKIMREEIFGPILPVIEYENLKEEYKKLDHKEIPLAIYIFTKHIDKEKISKIKAGGITINGTLFQVTSKYLPFGGVGASGIGKYHGKYSFETFSQERTIFDGTYINIKILNYFMKKIGKIFSS</sequence>
<evidence type="ECO:0000256" key="6">
    <source>
        <dbReference type="RuleBase" id="RU003345"/>
    </source>
</evidence>
<feature type="active site" evidence="4">
    <location>
        <position position="220"/>
    </location>
</feature>
<dbReference type="Proteomes" id="UP000191153">
    <property type="component" value="Unassembled WGS sequence"/>
</dbReference>
<keyword evidence="2 3" id="KW-0560">Oxidoreductase</keyword>
<evidence type="ECO:0000256" key="4">
    <source>
        <dbReference type="PIRSR" id="PIRSR036492-1"/>
    </source>
</evidence>
<dbReference type="Pfam" id="PF00171">
    <property type="entry name" value="Aldedh"/>
    <property type="match status" value="1"/>
</dbReference>
<evidence type="ECO:0000256" key="2">
    <source>
        <dbReference type="ARBA" id="ARBA00023002"/>
    </source>
</evidence>
<dbReference type="GO" id="GO:0006081">
    <property type="term" value="P:aldehyde metabolic process"/>
    <property type="evidence" value="ECO:0007669"/>
    <property type="project" value="InterPro"/>
</dbReference>
<organism evidence="8 9">
    <name type="scientific">Cetobacterium ceti</name>
    <dbReference type="NCBI Taxonomy" id="180163"/>
    <lineage>
        <taxon>Bacteria</taxon>
        <taxon>Fusobacteriati</taxon>
        <taxon>Fusobacteriota</taxon>
        <taxon>Fusobacteriia</taxon>
        <taxon>Fusobacteriales</taxon>
        <taxon>Fusobacteriaceae</taxon>
        <taxon>Cetobacterium</taxon>
    </lineage>
</organism>
<accession>A0A1T4LM53</accession>
<reference evidence="8 9" key="1">
    <citation type="submission" date="2017-02" db="EMBL/GenBank/DDBJ databases">
        <authorList>
            <person name="Peterson S.W."/>
        </authorList>
    </citation>
    <scope>NUCLEOTIDE SEQUENCE [LARGE SCALE GENOMIC DNA]</scope>
    <source>
        <strain evidence="8 9">ATCC 700028</strain>
    </source>
</reference>
<dbReference type="AlphaFoldDB" id="A0A1T4LM53"/>
<dbReference type="InterPro" id="IPR029510">
    <property type="entry name" value="Ald_DH_CS_GLU"/>
</dbReference>
<dbReference type="FunFam" id="3.40.605.10:FF:000004">
    <property type="entry name" value="Aldehyde dehydrogenase"/>
    <property type="match status" value="1"/>
</dbReference>
<keyword evidence="9" id="KW-1185">Reference proteome</keyword>
<dbReference type="SUPFAM" id="SSF53720">
    <property type="entry name" value="ALDH-like"/>
    <property type="match status" value="1"/>
</dbReference>
<dbReference type="EMBL" id="FUWX01000006">
    <property type="protein sequence ID" value="SJZ55618.1"/>
    <property type="molecule type" value="Genomic_DNA"/>
</dbReference>
<dbReference type="Gene3D" id="3.40.309.10">
    <property type="entry name" value="Aldehyde Dehydrogenase, Chain A, domain 2"/>
    <property type="match status" value="1"/>
</dbReference>
<dbReference type="InterPro" id="IPR016162">
    <property type="entry name" value="Ald_DH_N"/>
</dbReference>
<dbReference type="STRING" id="180163.SAMN02745174_00908"/>
<evidence type="ECO:0000313" key="8">
    <source>
        <dbReference type="EMBL" id="SJZ55618.1"/>
    </source>
</evidence>
<proteinExistence type="inferred from homology"/>
<evidence type="ECO:0000313" key="9">
    <source>
        <dbReference type="Proteomes" id="UP000191153"/>
    </source>
</evidence>
<feature type="domain" description="Aldehyde dehydrogenase" evidence="7">
    <location>
        <begin position="7"/>
        <end position="392"/>
    </location>
</feature>
<gene>
    <name evidence="8" type="ORF">SAMN02745174_00908</name>
</gene>
<dbReference type="GO" id="GO:0005737">
    <property type="term" value="C:cytoplasm"/>
    <property type="evidence" value="ECO:0007669"/>
    <property type="project" value="TreeGrafter"/>
</dbReference>
<evidence type="ECO:0000256" key="1">
    <source>
        <dbReference type="ARBA" id="ARBA00009986"/>
    </source>
</evidence>